<evidence type="ECO:0000256" key="11">
    <source>
        <dbReference type="ARBA" id="ARBA00023316"/>
    </source>
</evidence>
<feature type="binding site" evidence="14">
    <location>
        <position position="226"/>
    </location>
    <ligand>
        <name>substrate</name>
    </ligand>
</feature>
<keyword evidence="6" id="KW-0645">Protease</keyword>
<keyword evidence="10" id="KW-0573">Peptidoglycan synthesis</keyword>
<keyword evidence="11" id="KW-0961">Cell wall biogenesis/degradation</keyword>
<reference evidence="17 18" key="1">
    <citation type="submission" date="2020-03" db="EMBL/GenBank/DDBJ databases">
        <authorList>
            <person name="Picone N."/>
        </authorList>
    </citation>
    <scope>NUCLEOTIDE SEQUENCE [LARGE SCALE GENOMIC DNA]</scope>
    <source>
        <strain evidence="17">NSCAC1</strain>
    </source>
</reference>
<keyword evidence="18" id="KW-1185">Reference proteome</keyword>
<comment type="function">
    <text evidence="1">Removes C-terminal D-alanyl residues from sugar-peptide cell wall precursors.</text>
</comment>
<evidence type="ECO:0000313" key="18">
    <source>
        <dbReference type="Proteomes" id="UP000516072"/>
    </source>
</evidence>
<evidence type="ECO:0000256" key="14">
    <source>
        <dbReference type="PIRSR" id="PIRSR618044-2"/>
    </source>
</evidence>
<evidence type="ECO:0000256" key="8">
    <source>
        <dbReference type="ARBA" id="ARBA00022801"/>
    </source>
</evidence>
<keyword evidence="9" id="KW-0133">Cell shape</keyword>
<dbReference type="InterPro" id="IPR012907">
    <property type="entry name" value="Peptidase_S11_C"/>
</dbReference>
<dbReference type="Gene3D" id="2.60.410.10">
    <property type="entry name" value="D-Ala-D-Ala carboxypeptidase, C-terminal domain"/>
    <property type="match status" value="1"/>
</dbReference>
<evidence type="ECO:0000256" key="5">
    <source>
        <dbReference type="ARBA" id="ARBA00022645"/>
    </source>
</evidence>
<proteinExistence type="inferred from homology"/>
<evidence type="ECO:0000256" key="4">
    <source>
        <dbReference type="ARBA" id="ARBA00012448"/>
    </source>
</evidence>
<evidence type="ECO:0000256" key="13">
    <source>
        <dbReference type="PIRSR" id="PIRSR618044-1"/>
    </source>
</evidence>
<evidence type="ECO:0000256" key="6">
    <source>
        <dbReference type="ARBA" id="ARBA00022670"/>
    </source>
</evidence>
<evidence type="ECO:0000256" key="10">
    <source>
        <dbReference type="ARBA" id="ARBA00022984"/>
    </source>
</evidence>
<dbReference type="SUPFAM" id="SSF56601">
    <property type="entry name" value="beta-lactamase/transpeptidase-like"/>
    <property type="match status" value="1"/>
</dbReference>
<dbReference type="Pfam" id="PF07943">
    <property type="entry name" value="PBP5_C"/>
    <property type="match status" value="1"/>
</dbReference>
<evidence type="ECO:0000256" key="7">
    <source>
        <dbReference type="ARBA" id="ARBA00022729"/>
    </source>
</evidence>
<dbReference type="InterPro" id="IPR012338">
    <property type="entry name" value="Beta-lactam/transpept-like"/>
</dbReference>
<evidence type="ECO:0000256" key="15">
    <source>
        <dbReference type="RuleBase" id="RU004016"/>
    </source>
</evidence>
<feature type="active site" evidence="13">
    <location>
        <position position="124"/>
    </location>
</feature>
<dbReference type="EC" id="3.4.16.4" evidence="4"/>
<dbReference type="PRINTS" id="PR00725">
    <property type="entry name" value="DADACBPTASE1"/>
</dbReference>
<evidence type="ECO:0000259" key="16">
    <source>
        <dbReference type="SMART" id="SM00936"/>
    </source>
</evidence>
<name>A0A7G1QBA5_9GAMM</name>
<gene>
    <name evidence="17" type="primary">dacC</name>
    <name evidence="17" type="ORF">NSCAC_1486</name>
</gene>
<dbReference type="Gene3D" id="3.40.710.10">
    <property type="entry name" value="DD-peptidase/beta-lactamase superfamily"/>
    <property type="match status" value="1"/>
</dbReference>
<organism evidence="17 18">
    <name type="scientific">Candidatus Nitrosacidococcus tergens</name>
    <dbReference type="NCBI Taxonomy" id="553981"/>
    <lineage>
        <taxon>Bacteria</taxon>
        <taxon>Pseudomonadati</taxon>
        <taxon>Pseudomonadota</taxon>
        <taxon>Gammaproteobacteria</taxon>
        <taxon>Chromatiales</taxon>
        <taxon>Chromatiaceae</taxon>
        <taxon>Candidatus Nitrosacidococcus</taxon>
    </lineage>
</organism>
<dbReference type="GO" id="GO:0071555">
    <property type="term" value="P:cell wall organization"/>
    <property type="evidence" value="ECO:0007669"/>
    <property type="project" value="UniProtKB-KW"/>
</dbReference>
<evidence type="ECO:0000256" key="1">
    <source>
        <dbReference type="ARBA" id="ARBA00003217"/>
    </source>
</evidence>
<sequence length="386" mass="42837">MKLHHFFVLYVFFLLFANTIAFGETVIPIPGPPSVSAKSYVLEDFKTGQIIAESKADQKVAPASITKLMTAYIVFSELKRGNLHLEDQVLISEHAWKTGGSRTFIEVNTRIPVEILIKGMVIQSGNDASVALAEHIAGTEEVFAAIMNQQAQKLGMTGSHFMNSTGLPSDNHYVTARDISTLTRAIIQDFPEYYGWFSQESFTYNNITQYNRDTLLKRDPSVDGLKTGYTKAAGYCLVSSAKREDMRLISVVMGSKSPQSRANEALALLNYGFRFYETNNIYSALEPITNALVRRGAEKEIPLGVAHDLAVVLPRGQWKKLSSAIQVTSPIIAPIKKGEELGAITVKFKSDLILERPLIALTTIPEGSRWQKMSDWVSSFFSKETP</sequence>
<keyword evidence="8 17" id="KW-0378">Hydrolase</keyword>
<evidence type="ECO:0000256" key="3">
    <source>
        <dbReference type="ARBA" id="ARBA00007164"/>
    </source>
</evidence>
<dbReference type="Pfam" id="PF00768">
    <property type="entry name" value="Peptidase_S11"/>
    <property type="match status" value="1"/>
</dbReference>
<dbReference type="KEGG" id="ntg:NSCAC_1486"/>
<dbReference type="InterPro" id="IPR001967">
    <property type="entry name" value="Peptidase_S11_N"/>
</dbReference>
<dbReference type="RefSeq" id="WP_197744153.1">
    <property type="nucleotide sequence ID" value="NZ_LR778175.1"/>
</dbReference>
<dbReference type="InterPro" id="IPR015956">
    <property type="entry name" value="Peniciliin-bd_prot_C_sf"/>
</dbReference>
<feature type="active site" description="Proton acceptor" evidence="13">
    <location>
        <position position="67"/>
    </location>
</feature>
<feature type="active site" description="Acyl-ester intermediate" evidence="13">
    <location>
        <position position="64"/>
    </location>
</feature>
<dbReference type="GO" id="GO:0008360">
    <property type="term" value="P:regulation of cell shape"/>
    <property type="evidence" value="ECO:0007669"/>
    <property type="project" value="UniProtKB-KW"/>
</dbReference>
<keyword evidence="7" id="KW-0732">Signal</keyword>
<dbReference type="InterPro" id="IPR018044">
    <property type="entry name" value="Peptidase_S11"/>
</dbReference>
<dbReference type="UniPathway" id="UPA00219"/>
<feature type="domain" description="Peptidase S11 D-Ala-D-Ala carboxypeptidase A C-terminal" evidence="16">
    <location>
        <begin position="276"/>
        <end position="366"/>
    </location>
</feature>
<keyword evidence="5 17" id="KW-0121">Carboxypeptidase</keyword>
<protein>
    <recommendedName>
        <fullName evidence="4">serine-type D-Ala-D-Ala carboxypeptidase</fullName>
        <ecNumber evidence="4">3.4.16.4</ecNumber>
    </recommendedName>
</protein>
<comment type="catalytic activity">
    <reaction evidence="12">
        <text>Preferential cleavage: (Ac)2-L-Lys-D-Ala-|-D-Ala. Also transpeptidation of peptidyl-alanyl moieties that are N-acyl substituents of D-alanine.</text>
        <dbReference type="EC" id="3.4.16.4"/>
    </reaction>
</comment>
<evidence type="ECO:0000256" key="9">
    <source>
        <dbReference type="ARBA" id="ARBA00022960"/>
    </source>
</evidence>
<dbReference type="SMART" id="SM00936">
    <property type="entry name" value="PBP5_C"/>
    <property type="match status" value="1"/>
</dbReference>
<evidence type="ECO:0000256" key="2">
    <source>
        <dbReference type="ARBA" id="ARBA00004752"/>
    </source>
</evidence>
<dbReference type="AlphaFoldDB" id="A0A7G1QBA5"/>
<comment type="pathway">
    <text evidence="2">Cell wall biogenesis; peptidoglycan biosynthesis.</text>
</comment>
<dbReference type="GO" id="GO:0009252">
    <property type="term" value="P:peptidoglycan biosynthetic process"/>
    <property type="evidence" value="ECO:0007669"/>
    <property type="project" value="UniProtKB-UniPathway"/>
</dbReference>
<evidence type="ECO:0000313" key="17">
    <source>
        <dbReference type="EMBL" id="CAB1277070.1"/>
    </source>
</evidence>
<dbReference type="SUPFAM" id="SSF69189">
    <property type="entry name" value="Penicillin-binding protein associated domain"/>
    <property type="match status" value="1"/>
</dbReference>
<dbReference type="GO" id="GO:0006508">
    <property type="term" value="P:proteolysis"/>
    <property type="evidence" value="ECO:0007669"/>
    <property type="project" value="UniProtKB-KW"/>
</dbReference>
<dbReference type="PANTHER" id="PTHR21581">
    <property type="entry name" value="D-ALANYL-D-ALANINE CARBOXYPEPTIDASE"/>
    <property type="match status" value="1"/>
</dbReference>
<accession>A0A7G1QBA5</accession>
<comment type="similarity">
    <text evidence="3 15">Belongs to the peptidase S11 family.</text>
</comment>
<dbReference type="GO" id="GO:0009002">
    <property type="term" value="F:serine-type D-Ala-D-Ala carboxypeptidase activity"/>
    <property type="evidence" value="ECO:0007669"/>
    <property type="project" value="UniProtKB-EC"/>
</dbReference>
<dbReference type="EMBL" id="LR778175">
    <property type="protein sequence ID" value="CAB1277070.1"/>
    <property type="molecule type" value="Genomic_DNA"/>
</dbReference>
<dbReference type="PANTHER" id="PTHR21581:SF6">
    <property type="entry name" value="TRAFFICKING PROTEIN PARTICLE COMPLEX SUBUNIT 12"/>
    <property type="match status" value="1"/>
</dbReference>
<evidence type="ECO:0000256" key="12">
    <source>
        <dbReference type="ARBA" id="ARBA00034000"/>
    </source>
</evidence>
<dbReference type="InterPro" id="IPR037167">
    <property type="entry name" value="Peptidase_S11_C_sf"/>
</dbReference>
<dbReference type="Proteomes" id="UP000516072">
    <property type="component" value="Chromosome"/>
</dbReference>